<feature type="transmembrane region" description="Helical" evidence="1">
    <location>
        <begin position="96"/>
        <end position="116"/>
    </location>
</feature>
<organism evidence="2 3">
    <name type="scientific">Catenulispora subtropica</name>
    <dbReference type="NCBI Taxonomy" id="450798"/>
    <lineage>
        <taxon>Bacteria</taxon>
        <taxon>Bacillati</taxon>
        <taxon>Actinomycetota</taxon>
        <taxon>Actinomycetes</taxon>
        <taxon>Catenulisporales</taxon>
        <taxon>Catenulisporaceae</taxon>
        <taxon>Catenulispora</taxon>
    </lineage>
</organism>
<evidence type="ECO:0008006" key="4">
    <source>
        <dbReference type="Google" id="ProtNLM"/>
    </source>
</evidence>
<gene>
    <name evidence="2" type="ORF">GCM10009838_83360</name>
</gene>
<dbReference type="RefSeq" id="WP_344662757.1">
    <property type="nucleotide sequence ID" value="NZ_BAAAQM010000082.1"/>
</dbReference>
<keyword evidence="1" id="KW-0472">Membrane</keyword>
<keyword evidence="3" id="KW-1185">Reference proteome</keyword>
<feature type="transmembrane region" description="Helical" evidence="1">
    <location>
        <begin position="52"/>
        <end position="84"/>
    </location>
</feature>
<evidence type="ECO:0000313" key="2">
    <source>
        <dbReference type="EMBL" id="GAA2004514.1"/>
    </source>
</evidence>
<accession>A0ABP5EUI7</accession>
<comment type="caution">
    <text evidence="2">The sequence shown here is derived from an EMBL/GenBank/DDBJ whole genome shotgun (WGS) entry which is preliminary data.</text>
</comment>
<proteinExistence type="predicted"/>
<keyword evidence="1" id="KW-1133">Transmembrane helix</keyword>
<sequence length="117" mass="12229">MQIIATVLALLLVAEWVMAPINLWTGRTLPLFERFTGHSPAVARTVFAPVKALAAALVLIGLFAEPVSVAGAVLSIVICGYYLIRLAAPGRRDPSGIAAFALFGACAAGLLITQLAR</sequence>
<evidence type="ECO:0000313" key="3">
    <source>
        <dbReference type="Proteomes" id="UP001499854"/>
    </source>
</evidence>
<dbReference type="EMBL" id="BAAAQM010000082">
    <property type="protein sequence ID" value="GAA2004514.1"/>
    <property type="molecule type" value="Genomic_DNA"/>
</dbReference>
<name>A0ABP5EUI7_9ACTN</name>
<evidence type="ECO:0000256" key="1">
    <source>
        <dbReference type="SAM" id="Phobius"/>
    </source>
</evidence>
<dbReference type="Proteomes" id="UP001499854">
    <property type="component" value="Unassembled WGS sequence"/>
</dbReference>
<reference evidence="3" key="1">
    <citation type="journal article" date="2019" name="Int. J. Syst. Evol. Microbiol.">
        <title>The Global Catalogue of Microorganisms (GCM) 10K type strain sequencing project: providing services to taxonomists for standard genome sequencing and annotation.</title>
        <authorList>
            <consortium name="The Broad Institute Genomics Platform"/>
            <consortium name="The Broad Institute Genome Sequencing Center for Infectious Disease"/>
            <person name="Wu L."/>
            <person name="Ma J."/>
        </authorList>
    </citation>
    <scope>NUCLEOTIDE SEQUENCE [LARGE SCALE GENOMIC DNA]</scope>
    <source>
        <strain evidence="3">JCM 16013</strain>
    </source>
</reference>
<keyword evidence="1" id="KW-0812">Transmembrane</keyword>
<protein>
    <recommendedName>
        <fullName evidence="4">DoxX family protein</fullName>
    </recommendedName>
</protein>